<dbReference type="PRINTS" id="PR00449">
    <property type="entry name" value="RASTRNSFRMNG"/>
</dbReference>
<protein>
    <submittedName>
        <fullName evidence="5">GTP-binding protein GEM-like</fullName>
    </submittedName>
</protein>
<name>A0A8B8ED57_CRAVI</name>
<dbReference type="InterPro" id="IPR027417">
    <property type="entry name" value="P-loop_NTPase"/>
</dbReference>
<proteinExistence type="inferred from homology"/>
<evidence type="ECO:0000256" key="3">
    <source>
        <dbReference type="SAM" id="MobiDB-lite"/>
    </source>
</evidence>
<dbReference type="PANTHER" id="PTHR45775">
    <property type="entry name" value="RAD, GEM/KIR FAMILY MEMBER 2, ISOFORM C"/>
    <property type="match status" value="1"/>
</dbReference>
<feature type="region of interest" description="Disordered" evidence="3">
    <location>
        <begin position="70"/>
        <end position="107"/>
    </location>
</feature>
<dbReference type="Gene3D" id="3.40.50.300">
    <property type="entry name" value="P-loop containing nucleotide triphosphate hydrolases"/>
    <property type="match status" value="1"/>
</dbReference>
<reference evidence="5" key="1">
    <citation type="submission" date="2025-08" db="UniProtKB">
        <authorList>
            <consortium name="RefSeq"/>
        </authorList>
    </citation>
    <scope>IDENTIFICATION</scope>
    <source>
        <tissue evidence="5">Whole sample</tissue>
    </source>
</reference>
<evidence type="ECO:0000313" key="5">
    <source>
        <dbReference type="RefSeq" id="XP_022337599.1"/>
    </source>
</evidence>
<sequence>METNYLSVRGNGVERASSFSMQKPSILQIPVEARRRNSVPNSGYSDNFSECPMERVRFFSITPKGLRNRGDQIRRKSTLSIETNSSYQSNTSLPESEPRHTGCTNSNDSLHPLEKFTVAVVGSEGVGMETLKRQFTTSEELCINNCDALDNDEEEVCVCLDGEECLLSFLREEEFLLQGSQSAVDTVLVVFSVIDTLSYKNASKKLQIIRQDLHFDKPVFLVANKVDLARTRVVSEKEARKLADKFKCKYVETSVVLNHNIDELLVGIVRQARYQQGGFVISSSTENLPKNRNKVAKFTNILLDKIMNIGHKEIPCTNLFDV</sequence>
<dbReference type="GO" id="GO:0003924">
    <property type="term" value="F:GTPase activity"/>
    <property type="evidence" value="ECO:0007669"/>
    <property type="project" value="InterPro"/>
</dbReference>
<dbReference type="AlphaFoldDB" id="A0A8B8ED57"/>
<dbReference type="SMART" id="SM00175">
    <property type="entry name" value="RAB"/>
    <property type="match status" value="1"/>
</dbReference>
<dbReference type="OrthoDB" id="5239715at2759"/>
<comment type="similarity">
    <text evidence="1">Belongs to the small GTPase superfamily. RGK family.</text>
</comment>
<dbReference type="PROSITE" id="PS51419">
    <property type="entry name" value="RAB"/>
    <property type="match status" value="1"/>
</dbReference>
<keyword evidence="2" id="KW-0597">Phosphoprotein</keyword>
<dbReference type="RefSeq" id="XP_022337599.1">
    <property type="nucleotide sequence ID" value="XM_022481891.1"/>
</dbReference>
<dbReference type="GO" id="GO:0005525">
    <property type="term" value="F:GTP binding"/>
    <property type="evidence" value="ECO:0007669"/>
    <property type="project" value="InterPro"/>
</dbReference>
<evidence type="ECO:0000313" key="4">
    <source>
        <dbReference type="Proteomes" id="UP000694844"/>
    </source>
</evidence>
<dbReference type="SMART" id="SM00173">
    <property type="entry name" value="RAS"/>
    <property type="match status" value="1"/>
</dbReference>
<dbReference type="SUPFAM" id="SSF52540">
    <property type="entry name" value="P-loop containing nucleoside triphosphate hydrolases"/>
    <property type="match status" value="1"/>
</dbReference>
<dbReference type="GO" id="GO:0005886">
    <property type="term" value="C:plasma membrane"/>
    <property type="evidence" value="ECO:0007669"/>
    <property type="project" value="TreeGrafter"/>
</dbReference>
<keyword evidence="4" id="KW-1185">Reference proteome</keyword>
<feature type="compositionally biased region" description="Polar residues" evidence="3">
    <location>
        <begin position="78"/>
        <end position="94"/>
    </location>
</feature>
<dbReference type="PROSITE" id="PS51421">
    <property type="entry name" value="RAS"/>
    <property type="match status" value="1"/>
</dbReference>
<dbReference type="PANTHER" id="PTHR45775:SF6">
    <property type="entry name" value="RAD, GEM_KIR FAMILY MEMBER 2, ISOFORM C"/>
    <property type="match status" value="1"/>
</dbReference>
<gene>
    <name evidence="5" type="primary">LOC111133460</name>
</gene>
<evidence type="ECO:0000256" key="2">
    <source>
        <dbReference type="ARBA" id="ARBA00022553"/>
    </source>
</evidence>
<dbReference type="Pfam" id="PF00071">
    <property type="entry name" value="Ras"/>
    <property type="match status" value="1"/>
</dbReference>
<dbReference type="KEGG" id="cvn:111133460"/>
<dbReference type="GeneID" id="111133460"/>
<dbReference type="InterPro" id="IPR051641">
    <property type="entry name" value="RGK_GTP-binding_reg"/>
</dbReference>
<organism evidence="4 5">
    <name type="scientific">Crassostrea virginica</name>
    <name type="common">Eastern oyster</name>
    <dbReference type="NCBI Taxonomy" id="6565"/>
    <lineage>
        <taxon>Eukaryota</taxon>
        <taxon>Metazoa</taxon>
        <taxon>Spiralia</taxon>
        <taxon>Lophotrochozoa</taxon>
        <taxon>Mollusca</taxon>
        <taxon>Bivalvia</taxon>
        <taxon>Autobranchia</taxon>
        <taxon>Pteriomorphia</taxon>
        <taxon>Ostreida</taxon>
        <taxon>Ostreoidea</taxon>
        <taxon>Ostreidae</taxon>
        <taxon>Crassostrea</taxon>
    </lineage>
</organism>
<dbReference type="GO" id="GO:0005246">
    <property type="term" value="F:calcium channel regulator activity"/>
    <property type="evidence" value="ECO:0007669"/>
    <property type="project" value="TreeGrafter"/>
</dbReference>
<accession>A0A8B8ED57</accession>
<dbReference type="Proteomes" id="UP000694844">
    <property type="component" value="Chromosome 5"/>
</dbReference>
<dbReference type="InterPro" id="IPR001806">
    <property type="entry name" value="Small_GTPase"/>
</dbReference>
<evidence type="ECO:0000256" key="1">
    <source>
        <dbReference type="ARBA" id="ARBA00008846"/>
    </source>
</evidence>